<protein>
    <submittedName>
        <fullName evidence="2">Uncharacterized protein</fullName>
    </submittedName>
</protein>
<accession>A0A7J8W6G6</accession>
<dbReference type="Proteomes" id="UP000593573">
    <property type="component" value="Unassembled WGS sequence"/>
</dbReference>
<dbReference type="PANTHER" id="PTHR48200:SF1">
    <property type="entry name" value="AMINOTRANSFERASE-LIKE PLANT MOBILE DOMAIN-CONTAINING PROTEIN"/>
    <property type="match status" value="1"/>
</dbReference>
<keyword evidence="3" id="KW-1185">Reference proteome</keyword>
<evidence type="ECO:0000256" key="1">
    <source>
        <dbReference type="SAM" id="Coils"/>
    </source>
</evidence>
<gene>
    <name evidence="2" type="ORF">Goklo_000119</name>
</gene>
<organism evidence="2 3">
    <name type="scientific">Gossypium klotzschianum</name>
    <dbReference type="NCBI Taxonomy" id="34286"/>
    <lineage>
        <taxon>Eukaryota</taxon>
        <taxon>Viridiplantae</taxon>
        <taxon>Streptophyta</taxon>
        <taxon>Embryophyta</taxon>
        <taxon>Tracheophyta</taxon>
        <taxon>Spermatophyta</taxon>
        <taxon>Magnoliopsida</taxon>
        <taxon>eudicotyledons</taxon>
        <taxon>Gunneridae</taxon>
        <taxon>Pentapetalae</taxon>
        <taxon>rosids</taxon>
        <taxon>malvids</taxon>
        <taxon>Malvales</taxon>
        <taxon>Malvaceae</taxon>
        <taxon>Malvoideae</taxon>
        <taxon>Gossypium</taxon>
    </lineage>
</organism>
<evidence type="ECO:0000313" key="2">
    <source>
        <dbReference type="EMBL" id="MBA0670641.1"/>
    </source>
</evidence>
<evidence type="ECO:0000313" key="3">
    <source>
        <dbReference type="Proteomes" id="UP000593573"/>
    </source>
</evidence>
<dbReference type="EMBL" id="JABFAB010237496">
    <property type="protein sequence ID" value="MBA0670641.1"/>
    <property type="molecule type" value="Genomic_DNA"/>
</dbReference>
<dbReference type="PANTHER" id="PTHR48200">
    <property type="entry name" value="PROTEIN, PUTATIVE-RELATED"/>
    <property type="match status" value="1"/>
</dbReference>
<comment type="caution">
    <text evidence="2">The sequence shown here is derived from an EMBL/GenBank/DDBJ whole genome shotgun (WGS) entry which is preliminary data.</text>
</comment>
<keyword evidence="1" id="KW-0175">Coiled coil</keyword>
<reference evidence="2 3" key="1">
    <citation type="journal article" date="2019" name="Genome Biol. Evol.">
        <title>Insights into the evolution of the New World diploid cottons (Gossypium, subgenus Houzingenia) based on genome sequencing.</title>
        <authorList>
            <person name="Grover C.E."/>
            <person name="Arick M.A. 2nd"/>
            <person name="Thrash A."/>
            <person name="Conover J.L."/>
            <person name="Sanders W.S."/>
            <person name="Peterson D.G."/>
            <person name="Frelichowski J.E."/>
            <person name="Scheffler J.A."/>
            <person name="Scheffler B.E."/>
            <person name="Wendel J.F."/>
        </authorList>
    </citation>
    <scope>NUCLEOTIDE SEQUENCE [LARGE SCALE GENOMIC DNA]</scope>
    <source>
        <strain evidence="2">57</strain>
        <tissue evidence="2">Leaf</tissue>
    </source>
</reference>
<proteinExistence type="predicted"/>
<dbReference type="AlphaFoldDB" id="A0A7J8W6G6"/>
<name>A0A7J8W6G6_9ROSI</name>
<sequence>MSSAWNHTCQMKRLVVGLMTTPDYNEWWVRRINDDVLRPKIQARNEVLEKSLSENQKEKSELKDRVVELERSLRQYRSQNSIIELKASLSKIKEMKNIIEELETTLQNCEVRIEYLEANEGRQNEQLHTFKIKLETGITLWEKLWFRFER</sequence>
<feature type="coiled-coil region" evidence="1">
    <location>
        <begin position="45"/>
        <end position="119"/>
    </location>
</feature>